<gene>
    <name evidence="14" type="ORF">FJT64_014622</name>
</gene>
<proteinExistence type="inferred from homology"/>
<name>A0A6A4V882_AMPAM</name>
<dbReference type="AlphaFoldDB" id="A0A6A4V882"/>
<keyword evidence="10 12" id="KW-0739">Sodium transport</keyword>
<comment type="similarity">
    <text evidence="2 12">Belongs to the amiloride-sensitive sodium channel (TC 1.A.6) family.</text>
</comment>
<evidence type="ECO:0000256" key="6">
    <source>
        <dbReference type="ARBA" id="ARBA00022989"/>
    </source>
</evidence>
<evidence type="ECO:0000256" key="9">
    <source>
        <dbReference type="ARBA" id="ARBA00023136"/>
    </source>
</evidence>
<keyword evidence="7" id="KW-0915">Sodium</keyword>
<comment type="caution">
    <text evidence="14">The sequence shown here is derived from an EMBL/GenBank/DDBJ whole genome shotgun (WGS) entry which is preliminary data.</text>
</comment>
<evidence type="ECO:0000256" key="4">
    <source>
        <dbReference type="ARBA" id="ARBA00022461"/>
    </source>
</evidence>
<keyword evidence="5 12" id="KW-0812">Transmembrane</keyword>
<organism evidence="14 15">
    <name type="scientific">Amphibalanus amphitrite</name>
    <name type="common">Striped barnacle</name>
    <name type="synonym">Balanus amphitrite</name>
    <dbReference type="NCBI Taxonomy" id="1232801"/>
    <lineage>
        <taxon>Eukaryota</taxon>
        <taxon>Metazoa</taxon>
        <taxon>Ecdysozoa</taxon>
        <taxon>Arthropoda</taxon>
        <taxon>Crustacea</taxon>
        <taxon>Multicrustacea</taxon>
        <taxon>Cirripedia</taxon>
        <taxon>Thoracica</taxon>
        <taxon>Thoracicalcarea</taxon>
        <taxon>Balanomorpha</taxon>
        <taxon>Balanoidea</taxon>
        <taxon>Balanidae</taxon>
        <taxon>Amphibalaninae</taxon>
        <taxon>Amphibalanus</taxon>
    </lineage>
</organism>
<accession>A0A6A4V882</accession>
<dbReference type="Gene3D" id="1.10.287.770">
    <property type="entry name" value="YojJ-like"/>
    <property type="match status" value="1"/>
</dbReference>
<dbReference type="Proteomes" id="UP000440578">
    <property type="component" value="Unassembled WGS sequence"/>
</dbReference>
<reference evidence="14 15" key="1">
    <citation type="submission" date="2019-07" db="EMBL/GenBank/DDBJ databases">
        <title>Draft genome assembly of a fouling barnacle, Amphibalanus amphitrite (Darwin, 1854): The first reference genome for Thecostraca.</title>
        <authorList>
            <person name="Kim W."/>
        </authorList>
    </citation>
    <scope>NUCLEOTIDE SEQUENCE [LARGE SCALE GENOMIC DNA]</scope>
    <source>
        <strain evidence="14">SNU_AA5</strain>
        <tissue evidence="14">Soma without cirri and trophi</tissue>
    </source>
</reference>
<evidence type="ECO:0000256" key="3">
    <source>
        <dbReference type="ARBA" id="ARBA00022448"/>
    </source>
</evidence>
<evidence type="ECO:0000256" key="2">
    <source>
        <dbReference type="ARBA" id="ARBA00007193"/>
    </source>
</evidence>
<evidence type="ECO:0000256" key="1">
    <source>
        <dbReference type="ARBA" id="ARBA00004141"/>
    </source>
</evidence>
<keyword evidence="3 12" id="KW-0813">Transport</keyword>
<keyword evidence="9 13" id="KW-0472">Membrane</keyword>
<evidence type="ECO:0000313" key="15">
    <source>
        <dbReference type="Proteomes" id="UP000440578"/>
    </source>
</evidence>
<feature type="transmembrane region" description="Helical" evidence="13">
    <location>
        <begin position="219"/>
        <end position="242"/>
    </location>
</feature>
<evidence type="ECO:0000256" key="11">
    <source>
        <dbReference type="ARBA" id="ARBA00023303"/>
    </source>
</evidence>
<keyword evidence="15" id="KW-1185">Reference proteome</keyword>
<evidence type="ECO:0000256" key="7">
    <source>
        <dbReference type="ARBA" id="ARBA00023053"/>
    </source>
</evidence>
<dbReference type="GO" id="GO:0005272">
    <property type="term" value="F:sodium channel activity"/>
    <property type="evidence" value="ECO:0007669"/>
    <property type="project" value="UniProtKB-KW"/>
</dbReference>
<keyword evidence="6 13" id="KW-1133">Transmembrane helix</keyword>
<evidence type="ECO:0000256" key="8">
    <source>
        <dbReference type="ARBA" id="ARBA00023065"/>
    </source>
</evidence>
<sequence>MFSFKLADFMHRPVVWETRVVDAAPPSITICPSRLNISSLEDAQTWWERGSFTTEEVLQEAATSGTEGRQISPYHLVQGGLFQEVLLTQIGMAMVDRPRQHCRPEEDYDVNQCLLDCRSLAAFTESNCSVQWGATSGGGLPACVSRAEYEAAVRAWQRARPDCDHCLRPCQTQLIEVKSPPAIQGNASSAIDIKLRFSPERLSVRQRLAYELVDLLSDLGGAFGLLLGYSLMSLVDLLDAAVGWNERRRRRRAAPEGWR</sequence>
<dbReference type="EMBL" id="VIIS01002223">
    <property type="protein sequence ID" value="KAF0286858.1"/>
    <property type="molecule type" value="Genomic_DNA"/>
</dbReference>
<dbReference type="GO" id="GO:0016020">
    <property type="term" value="C:membrane"/>
    <property type="evidence" value="ECO:0007669"/>
    <property type="project" value="UniProtKB-SubCell"/>
</dbReference>
<comment type="subcellular location">
    <subcellularLocation>
        <location evidence="1">Membrane</location>
        <topology evidence="1">Multi-pass membrane protein</topology>
    </subcellularLocation>
</comment>
<evidence type="ECO:0000256" key="12">
    <source>
        <dbReference type="RuleBase" id="RU000679"/>
    </source>
</evidence>
<dbReference type="OrthoDB" id="6628406at2759"/>
<evidence type="ECO:0000256" key="5">
    <source>
        <dbReference type="ARBA" id="ARBA00022692"/>
    </source>
</evidence>
<dbReference type="InterPro" id="IPR001873">
    <property type="entry name" value="ENaC"/>
</dbReference>
<keyword evidence="4 12" id="KW-0894">Sodium channel</keyword>
<keyword evidence="11 12" id="KW-0407">Ion channel</keyword>
<keyword evidence="8 12" id="KW-0406">Ion transport</keyword>
<evidence type="ECO:0000256" key="10">
    <source>
        <dbReference type="ARBA" id="ARBA00023201"/>
    </source>
</evidence>
<evidence type="ECO:0000313" key="14">
    <source>
        <dbReference type="EMBL" id="KAF0286858.1"/>
    </source>
</evidence>
<dbReference type="Pfam" id="PF00858">
    <property type="entry name" value="ASC"/>
    <property type="match status" value="1"/>
</dbReference>
<protein>
    <submittedName>
        <fullName evidence="14">Uncharacterized protein</fullName>
    </submittedName>
</protein>
<evidence type="ECO:0000256" key="13">
    <source>
        <dbReference type="SAM" id="Phobius"/>
    </source>
</evidence>